<dbReference type="RefSeq" id="XP_011774443.1">
    <property type="nucleotide sequence ID" value="XM_011776141.1"/>
</dbReference>
<feature type="transmembrane region" description="Helical" evidence="1">
    <location>
        <begin position="73"/>
        <end position="92"/>
    </location>
</feature>
<dbReference type="EMBL" id="FN554970">
    <property type="protein sequence ID" value="CBH12160.1"/>
    <property type="molecule type" value="Genomic_DNA"/>
</dbReference>
<proteinExistence type="predicted"/>
<dbReference type="AlphaFoldDB" id="C9ZS24"/>
<feature type="transmembrane region" description="Helical" evidence="1">
    <location>
        <begin position="49"/>
        <end position="67"/>
    </location>
</feature>
<keyword evidence="1" id="KW-0812">Transmembrane</keyword>
<keyword evidence="1" id="KW-1133">Transmembrane helix</keyword>
<feature type="transmembrane region" description="Helical" evidence="1">
    <location>
        <begin position="22"/>
        <end position="42"/>
    </location>
</feature>
<protein>
    <submittedName>
        <fullName evidence="2">Uncharacterized protein</fullName>
    </submittedName>
</protein>
<name>C9ZS24_TRYB9</name>
<reference evidence="3" key="1">
    <citation type="journal article" date="2010" name="PLoS Negl. Trop. Dis.">
        <title>The genome sequence of Trypanosoma brucei gambiense, causative agent of chronic human african trypanosomiasis.</title>
        <authorList>
            <person name="Jackson A.P."/>
            <person name="Sanders M."/>
            <person name="Berry A."/>
            <person name="McQuillan J."/>
            <person name="Aslett M.A."/>
            <person name="Quail M.A."/>
            <person name="Chukualim B."/>
            <person name="Capewell P."/>
            <person name="MacLeod A."/>
            <person name="Melville S.E."/>
            <person name="Gibson W."/>
            <person name="Barry J.D."/>
            <person name="Berriman M."/>
            <person name="Hertz-Fowler C."/>
        </authorList>
    </citation>
    <scope>NUCLEOTIDE SEQUENCE [LARGE SCALE GENOMIC DNA]</scope>
    <source>
        <strain evidence="3">MHOM/CI/86/DAL972</strain>
    </source>
</reference>
<evidence type="ECO:0000313" key="3">
    <source>
        <dbReference type="Proteomes" id="UP000002316"/>
    </source>
</evidence>
<keyword evidence="1" id="KW-0472">Membrane</keyword>
<dbReference type="KEGG" id="tbg:TbgDal_VII1340"/>
<organism evidence="2 3">
    <name type="scientific">Trypanosoma brucei gambiense (strain MHOM/CI/86/DAL972)</name>
    <dbReference type="NCBI Taxonomy" id="679716"/>
    <lineage>
        <taxon>Eukaryota</taxon>
        <taxon>Discoba</taxon>
        <taxon>Euglenozoa</taxon>
        <taxon>Kinetoplastea</taxon>
        <taxon>Metakinetoplastina</taxon>
        <taxon>Trypanosomatida</taxon>
        <taxon>Trypanosomatidae</taxon>
        <taxon>Trypanosoma</taxon>
    </lineage>
</organism>
<evidence type="ECO:0000313" key="2">
    <source>
        <dbReference type="EMBL" id="CBH12160.1"/>
    </source>
</evidence>
<feature type="transmembrane region" description="Helical" evidence="1">
    <location>
        <begin position="112"/>
        <end position="133"/>
    </location>
</feature>
<gene>
    <name evidence="2" type="ORF">TbgDal_VII1340</name>
</gene>
<dbReference type="GeneID" id="23862266"/>
<dbReference type="Proteomes" id="UP000002316">
    <property type="component" value="Chromosome 7"/>
</dbReference>
<sequence length="141" mass="15214">MREPPGFDLLSLRRTGSLRNDGLSGTIAWVGWGVLVYIRMCICCGRGGVLLIVRVGCGIPGLVLLCATVPSPLGAFLASIGDGAFVGVEGLLRGHWIMSERYGCFRFALRGYGWCAYADYLCVCLCFHFALLLRTGSCQQG</sequence>
<accession>C9ZS24</accession>
<evidence type="ECO:0000256" key="1">
    <source>
        <dbReference type="SAM" id="Phobius"/>
    </source>
</evidence>